<evidence type="ECO:0000259" key="3">
    <source>
        <dbReference type="Pfam" id="PF01261"/>
    </source>
</evidence>
<accession>A0ABT5VG38</accession>
<dbReference type="InterPro" id="IPR026040">
    <property type="entry name" value="HyI-like"/>
</dbReference>
<comment type="similarity">
    <text evidence="2">Belongs to the hyi family.</text>
</comment>
<feature type="domain" description="Xylose isomerase-like TIM barrel" evidence="3">
    <location>
        <begin position="21"/>
        <end position="257"/>
    </location>
</feature>
<evidence type="ECO:0000256" key="1">
    <source>
        <dbReference type="ARBA" id="ARBA00023235"/>
    </source>
</evidence>
<proteinExistence type="inferred from homology"/>
<dbReference type="InterPro" id="IPR050417">
    <property type="entry name" value="Sugar_Epim/Isomerase"/>
</dbReference>
<evidence type="ECO:0000313" key="5">
    <source>
        <dbReference type="Proteomes" id="UP001148125"/>
    </source>
</evidence>
<dbReference type="SUPFAM" id="SSF51658">
    <property type="entry name" value="Xylose isomerase-like"/>
    <property type="match status" value="1"/>
</dbReference>
<dbReference type="InterPro" id="IPR013022">
    <property type="entry name" value="Xyl_isomerase-like_TIM-brl"/>
</dbReference>
<name>A0ABT5VG38_9BACI</name>
<dbReference type="Gene3D" id="3.20.20.150">
    <property type="entry name" value="Divalent-metal-dependent TIM barrel enzymes"/>
    <property type="match status" value="1"/>
</dbReference>
<dbReference type="Proteomes" id="UP001148125">
    <property type="component" value="Unassembled WGS sequence"/>
</dbReference>
<dbReference type="PANTHER" id="PTHR43489:SF6">
    <property type="entry name" value="HYDROXYPYRUVATE ISOMERASE-RELATED"/>
    <property type="match status" value="1"/>
</dbReference>
<evidence type="ECO:0000256" key="2">
    <source>
        <dbReference type="PIRNR" id="PIRNR006241"/>
    </source>
</evidence>
<reference evidence="4" key="1">
    <citation type="submission" date="2024-05" db="EMBL/GenBank/DDBJ databases">
        <title>Alkalihalobacillus sp. strain MEB203 novel alkaliphilic bacterium from Lonar Lake, India.</title>
        <authorList>
            <person name="Joshi A."/>
            <person name="Thite S."/>
            <person name="Mengade P."/>
        </authorList>
    </citation>
    <scope>NUCLEOTIDE SEQUENCE</scope>
    <source>
        <strain evidence="4">MEB 203</strain>
    </source>
</reference>
<dbReference type="PIRSF" id="PIRSF006241">
    <property type="entry name" value="HyI"/>
    <property type="match status" value="1"/>
</dbReference>
<evidence type="ECO:0000313" key="4">
    <source>
        <dbReference type="EMBL" id="MDE5414423.1"/>
    </source>
</evidence>
<keyword evidence="5" id="KW-1185">Reference proteome</keyword>
<dbReference type="InterPro" id="IPR036237">
    <property type="entry name" value="Xyl_isomerase-like_sf"/>
</dbReference>
<dbReference type="PANTHER" id="PTHR43489">
    <property type="entry name" value="ISOMERASE"/>
    <property type="match status" value="1"/>
</dbReference>
<protein>
    <submittedName>
        <fullName evidence="4">Hydroxypyruvate isomerase family protein</fullName>
    </submittedName>
</protein>
<comment type="caution">
    <text evidence="4">The sequence shown here is derived from an EMBL/GenBank/DDBJ whole genome shotgun (WGS) entry which is preliminary data.</text>
</comment>
<dbReference type="EMBL" id="JAOTPO010000009">
    <property type="protein sequence ID" value="MDE5414423.1"/>
    <property type="molecule type" value="Genomic_DNA"/>
</dbReference>
<dbReference type="GO" id="GO:0016853">
    <property type="term" value="F:isomerase activity"/>
    <property type="evidence" value="ECO:0007669"/>
    <property type="project" value="UniProtKB-KW"/>
</dbReference>
<keyword evidence="1 2" id="KW-0413">Isomerase</keyword>
<dbReference type="RefSeq" id="WP_275119036.1">
    <property type="nucleotide sequence ID" value="NZ_JAOTPO010000009.1"/>
</dbReference>
<organism evidence="4 5">
    <name type="scientific">Alkalihalobacterium chitinilyticum</name>
    <dbReference type="NCBI Taxonomy" id="2980103"/>
    <lineage>
        <taxon>Bacteria</taxon>
        <taxon>Bacillati</taxon>
        <taxon>Bacillota</taxon>
        <taxon>Bacilli</taxon>
        <taxon>Bacillales</taxon>
        <taxon>Bacillaceae</taxon>
        <taxon>Alkalihalobacterium</taxon>
    </lineage>
</organism>
<gene>
    <name evidence="4" type="ORF">N7Z68_13670</name>
</gene>
<dbReference type="Pfam" id="PF01261">
    <property type="entry name" value="AP_endonuc_2"/>
    <property type="match status" value="1"/>
</dbReference>
<sequence length="260" mass="29852">MFQFAVNLSTVFTEVPFLERFTKAKEADFSYVECQFPYSFSIEDIKKELNQHQLSLVLMNLPPGNWEKGDRGLAVDPSMMTEFREGVEDGIKYAKALGCSKIHCMAGVLPEGLERAVAKKTYLDNIQYAASRFEKHQLTLLIEPINSFDMPGYFLSNIEEAVNVLREVDLPNVKLQYDFYHQQRIQAGSLISAFEKYKNHIGHVQIADVPGRHEPRTGEIDYELVFKSLDNLQYQGFVGLEYTPKGKSEDSFVWMRRNGK</sequence>